<evidence type="ECO:0000256" key="2">
    <source>
        <dbReference type="ARBA" id="ARBA00022679"/>
    </source>
</evidence>
<reference evidence="3 4" key="1">
    <citation type="submission" date="2021-01" db="EMBL/GenBank/DDBJ databases">
        <title>Whole genome shotgun sequence of Actinoplanes deccanensis NBRC 13994.</title>
        <authorList>
            <person name="Komaki H."/>
            <person name="Tamura T."/>
        </authorList>
    </citation>
    <scope>NUCLEOTIDE SEQUENCE [LARGE SCALE GENOMIC DNA]</scope>
    <source>
        <strain evidence="3 4">NBRC 13994</strain>
    </source>
</reference>
<name>A0ABQ3YBB9_9ACTN</name>
<dbReference type="PANTHER" id="PTHR34136:SF1">
    <property type="entry name" value="UDP-N-ACETYL-D-MANNOSAMINURONIC ACID TRANSFERASE"/>
    <property type="match status" value="1"/>
</dbReference>
<dbReference type="CDD" id="cd06533">
    <property type="entry name" value="Glyco_transf_WecG_TagA"/>
    <property type="match status" value="1"/>
</dbReference>
<sequence>MAELSAGRGGQIITPNVDILHRVRRDPDLRGHLAASEIVVADGKPLIWASRIAGNALPARVPGSDLIWSLSAAMGAAGRSVYLLGGEPGTAERADAVLRERFPDLKLAGHLSPSFGFDTRPEEYAEVCDEVVGAAPDLVFVGFGFPKQERVIEKLRPRLPRTWFMGCGAAIGFVAGVHSRAPVWMQRGGLEWVHRLYLEPRRLMRRYLVDDAPFAVRLLAGSARDRLRKGTAR</sequence>
<dbReference type="Pfam" id="PF03808">
    <property type="entry name" value="Glyco_tran_WecG"/>
    <property type="match status" value="1"/>
</dbReference>
<keyword evidence="2" id="KW-0808">Transferase</keyword>
<dbReference type="Proteomes" id="UP000609879">
    <property type="component" value="Unassembled WGS sequence"/>
</dbReference>
<evidence type="ECO:0000313" key="4">
    <source>
        <dbReference type="Proteomes" id="UP000609879"/>
    </source>
</evidence>
<evidence type="ECO:0000313" key="3">
    <source>
        <dbReference type="EMBL" id="GID77301.1"/>
    </source>
</evidence>
<keyword evidence="1" id="KW-0328">Glycosyltransferase</keyword>
<evidence type="ECO:0000256" key="1">
    <source>
        <dbReference type="ARBA" id="ARBA00022676"/>
    </source>
</evidence>
<accession>A0ABQ3YBB9</accession>
<dbReference type="PANTHER" id="PTHR34136">
    <property type="match status" value="1"/>
</dbReference>
<protein>
    <recommendedName>
        <fullName evidence="5">Glycosyltransferase</fullName>
    </recommendedName>
</protein>
<keyword evidence="4" id="KW-1185">Reference proteome</keyword>
<dbReference type="EMBL" id="BOMI01000117">
    <property type="protein sequence ID" value="GID77301.1"/>
    <property type="molecule type" value="Genomic_DNA"/>
</dbReference>
<evidence type="ECO:0008006" key="5">
    <source>
        <dbReference type="Google" id="ProtNLM"/>
    </source>
</evidence>
<dbReference type="InterPro" id="IPR004629">
    <property type="entry name" value="WecG_TagA_CpsF"/>
</dbReference>
<proteinExistence type="predicted"/>
<organism evidence="3 4">
    <name type="scientific">Paractinoplanes deccanensis</name>
    <dbReference type="NCBI Taxonomy" id="113561"/>
    <lineage>
        <taxon>Bacteria</taxon>
        <taxon>Bacillati</taxon>
        <taxon>Actinomycetota</taxon>
        <taxon>Actinomycetes</taxon>
        <taxon>Micromonosporales</taxon>
        <taxon>Micromonosporaceae</taxon>
        <taxon>Paractinoplanes</taxon>
    </lineage>
</organism>
<gene>
    <name evidence="3" type="ORF">Ade02nite_59420</name>
</gene>
<comment type="caution">
    <text evidence="3">The sequence shown here is derived from an EMBL/GenBank/DDBJ whole genome shotgun (WGS) entry which is preliminary data.</text>
</comment>
<dbReference type="NCBIfam" id="TIGR00696">
    <property type="entry name" value="wecG_tagA_cpsF"/>
    <property type="match status" value="1"/>
</dbReference>